<dbReference type="InterPro" id="IPR050759">
    <property type="entry name" value="Serine_protease_kringle"/>
</dbReference>
<evidence type="ECO:0000256" key="1">
    <source>
        <dbReference type="ARBA" id="ARBA00022572"/>
    </source>
</evidence>
<dbReference type="Gene3D" id="2.40.20.10">
    <property type="entry name" value="Plasminogen Kringle 4"/>
    <property type="match status" value="1"/>
</dbReference>
<dbReference type="PANTHER" id="PTHR24261">
    <property type="entry name" value="PLASMINOGEN-RELATED"/>
    <property type="match status" value="1"/>
</dbReference>
<accession>A0AA88XQQ2</accession>
<keyword evidence="1 3" id="KW-0420">Kringle</keyword>
<dbReference type="AlphaFoldDB" id="A0AA88XQQ2"/>
<organism evidence="5 6">
    <name type="scientific">Pinctada imbricata</name>
    <name type="common">Atlantic pearl-oyster</name>
    <name type="synonym">Pinctada martensii</name>
    <dbReference type="NCBI Taxonomy" id="66713"/>
    <lineage>
        <taxon>Eukaryota</taxon>
        <taxon>Metazoa</taxon>
        <taxon>Spiralia</taxon>
        <taxon>Lophotrochozoa</taxon>
        <taxon>Mollusca</taxon>
        <taxon>Bivalvia</taxon>
        <taxon>Autobranchia</taxon>
        <taxon>Pteriomorphia</taxon>
        <taxon>Pterioida</taxon>
        <taxon>Pterioidea</taxon>
        <taxon>Pteriidae</taxon>
        <taxon>Pinctada</taxon>
    </lineage>
</organism>
<protein>
    <recommendedName>
        <fullName evidence="4">Kringle domain-containing protein</fullName>
    </recommendedName>
</protein>
<comment type="caution">
    <text evidence="3">Lacks conserved residue(s) required for the propagation of feature annotation.</text>
</comment>
<dbReference type="EMBL" id="VSWD01000012">
    <property type="protein sequence ID" value="KAK3086838.1"/>
    <property type="molecule type" value="Genomic_DNA"/>
</dbReference>
<keyword evidence="6" id="KW-1185">Reference proteome</keyword>
<dbReference type="Pfam" id="PF00051">
    <property type="entry name" value="Kringle"/>
    <property type="match status" value="1"/>
</dbReference>
<proteinExistence type="predicted"/>
<evidence type="ECO:0000313" key="6">
    <source>
        <dbReference type="Proteomes" id="UP001186944"/>
    </source>
</evidence>
<evidence type="ECO:0000259" key="4">
    <source>
        <dbReference type="PROSITE" id="PS50070"/>
    </source>
</evidence>
<dbReference type="PRINTS" id="PR00018">
    <property type="entry name" value="KRINGLE"/>
</dbReference>
<evidence type="ECO:0000313" key="5">
    <source>
        <dbReference type="EMBL" id="KAK3086838.1"/>
    </source>
</evidence>
<sequence>ILTDTCVTIYDKGRFYRGSASTTEHGKACIDWDKHPYDVNPTRYPGEGLVTNYCRNPLGSGKKPWCYTMAMNDTTVLNKTDFWGFCDIPNCDPCFLRGIQFKNGDAFHNGCSQCVCVADGLRCYGCPTSPKSTNGTSVPFGCYKQSNPTAKFPACCERTICNKDPDFSFEEYTKYLKKVLTAR</sequence>
<name>A0AA88XQQ2_PINIB</name>
<gene>
    <name evidence="5" type="ORF">FSP39_024282</name>
</gene>
<reference evidence="5" key="1">
    <citation type="submission" date="2019-08" db="EMBL/GenBank/DDBJ databases">
        <title>The improved chromosome-level genome for the pearl oyster Pinctada fucata martensii using PacBio sequencing and Hi-C.</title>
        <authorList>
            <person name="Zheng Z."/>
        </authorList>
    </citation>
    <scope>NUCLEOTIDE SEQUENCE</scope>
    <source>
        <strain evidence="5">ZZ-2019</strain>
        <tissue evidence="5">Adductor muscle</tissue>
    </source>
</reference>
<keyword evidence="2" id="KW-1015">Disulfide bond</keyword>
<comment type="caution">
    <text evidence="5">The sequence shown here is derived from an EMBL/GenBank/DDBJ whole genome shotgun (WGS) entry which is preliminary data.</text>
</comment>
<dbReference type="InterPro" id="IPR018056">
    <property type="entry name" value="Kringle_CS"/>
</dbReference>
<dbReference type="PROSITE" id="PS50070">
    <property type="entry name" value="KRINGLE_2"/>
    <property type="match status" value="1"/>
</dbReference>
<dbReference type="InterPro" id="IPR000001">
    <property type="entry name" value="Kringle"/>
</dbReference>
<dbReference type="Proteomes" id="UP001186944">
    <property type="component" value="Unassembled WGS sequence"/>
</dbReference>
<dbReference type="InterPro" id="IPR038178">
    <property type="entry name" value="Kringle_sf"/>
</dbReference>
<feature type="non-terminal residue" evidence="5">
    <location>
        <position position="1"/>
    </location>
</feature>
<evidence type="ECO:0000256" key="2">
    <source>
        <dbReference type="ARBA" id="ARBA00023157"/>
    </source>
</evidence>
<dbReference type="CDD" id="cd00108">
    <property type="entry name" value="KR"/>
    <property type="match status" value="1"/>
</dbReference>
<dbReference type="InterPro" id="IPR013806">
    <property type="entry name" value="Kringle-like"/>
</dbReference>
<feature type="domain" description="Kringle" evidence="4">
    <location>
        <begin position="7"/>
        <end position="91"/>
    </location>
</feature>
<evidence type="ECO:0000256" key="3">
    <source>
        <dbReference type="PROSITE-ProRule" id="PRU00121"/>
    </source>
</evidence>
<dbReference type="PANTHER" id="PTHR24261:SF7">
    <property type="entry name" value="KRINGLE DOMAIN-CONTAINING PROTEIN"/>
    <property type="match status" value="1"/>
</dbReference>
<dbReference type="SMART" id="SM00130">
    <property type="entry name" value="KR"/>
    <property type="match status" value="1"/>
</dbReference>
<dbReference type="PROSITE" id="PS00021">
    <property type="entry name" value="KRINGLE_1"/>
    <property type="match status" value="1"/>
</dbReference>
<dbReference type="SUPFAM" id="SSF57440">
    <property type="entry name" value="Kringle-like"/>
    <property type="match status" value="1"/>
</dbReference>